<feature type="compositionally biased region" description="Polar residues" evidence="12">
    <location>
        <begin position="154"/>
        <end position="163"/>
    </location>
</feature>
<feature type="coiled-coil region" evidence="11">
    <location>
        <begin position="240"/>
        <end position="267"/>
    </location>
</feature>
<keyword evidence="13" id="KW-0732">Signal</keyword>
<keyword evidence="5" id="KW-0378">Hydrolase</keyword>
<dbReference type="Proteomes" id="UP000192578">
    <property type="component" value="Unassembled WGS sequence"/>
</dbReference>
<name>A0A9X6RKY9_HYPEX</name>
<protein>
    <recommendedName>
        <fullName evidence="6">Serine/threonine-protein phosphatase PGAM5, mitochondrial</fullName>
        <ecNumber evidence="3">3.1.3.16</ecNumber>
    </recommendedName>
    <alternativeName>
        <fullName evidence="8">Phosphoglycerate mutase family member 5 homolog</fullName>
    </alternativeName>
    <alternativeName>
        <fullName evidence="7">Serine/threonine-protein phosphatase Pgam5, mitochondrial</fullName>
    </alternativeName>
</protein>
<evidence type="ECO:0000256" key="2">
    <source>
        <dbReference type="ARBA" id="ARBA00006717"/>
    </source>
</evidence>
<feature type="region of interest" description="Disordered" evidence="12">
    <location>
        <begin position="717"/>
        <end position="736"/>
    </location>
</feature>
<comment type="catalytic activity">
    <reaction evidence="10">
        <text>O-phospho-L-threonyl-[protein] + H2O = L-threonyl-[protein] + phosphate</text>
        <dbReference type="Rhea" id="RHEA:47004"/>
        <dbReference type="Rhea" id="RHEA-COMP:11060"/>
        <dbReference type="Rhea" id="RHEA-COMP:11605"/>
        <dbReference type="ChEBI" id="CHEBI:15377"/>
        <dbReference type="ChEBI" id="CHEBI:30013"/>
        <dbReference type="ChEBI" id="CHEBI:43474"/>
        <dbReference type="ChEBI" id="CHEBI:61977"/>
        <dbReference type="EC" id="3.1.3.16"/>
    </reaction>
</comment>
<gene>
    <name evidence="14" type="ORF">BV898_16249</name>
</gene>
<dbReference type="EMBL" id="MTYJ01000239">
    <property type="protein sequence ID" value="OWA51783.1"/>
    <property type="molecule type" value="Genomic_DNA"/>
</dbReference>
<evidence type="ECO:0000313" key="15">
    <source>
        <dbReference type="Proteomes" id="UP000192578"/>
    </source>
</evidence>
<dbReference type="InterPro" id="IPR029033">
    <property type="entry name" value="His_PPase_superfam"/>
</dbReference>
<dbReference type="GO" id="GO:0004722">
    <property type="term" value="F:protein serine/threonine phosphatase activity"/>
    <property type="evidence" value="ECO:0007669"/>
    <property type="project" value="UniProtKB-EC"/>
</dbReference>
<dbReference type="OrthoDB" id="2118094at2759"/>
<sequence>MSSGAGFPLLAVVLVALFTDYPSINASLEERFRRENSSHLRSSHTNDQSDVDLSDFIPEPVVEKSPDDFKKTWEALFSANVSSLPARIKEPPSESNMEYGDAQPRQLQEVRFVRLRPVGEMQKIKNAARTTVDPDGLYPVVDGVTVASSNRRLVTTTNATRSPAPTPSDESRSRQVLFRLQLGKDEAEQRLEQALNELQELKVQLNATAIERTNAKEYGRIMENSYSALKLENDMLARSSNSERLKNRKLQDELADARNNAAKINNTNDSQSSWDTKETIYQGDRWHRNWDGREPPMGPANVTGTRVIFFIRHGHYEFSEPEEYIALTDLGKKQMEAVGLGLSLLKYRWNRAFLHSSKLRTQQAAEIIAKHIPGLILKPSHLIWSCSYDNDSERRQEAFKEYIFRASPRQNRTSYELVMTHSSVIRYFVERSLQVTYGTIALPLIHGSITRIEIPPDGRVILREFGEYSHMPRELLSLSNAKWRAADNTGAPHLSHIFFTMNNDRGCQKNFYLDESDASFNVVYGPEEDEDEDEEVTPAPFLPASEPSPSRSRDLTDRNSHTWTLFQDAAANTSKLYQARSSGHDAHWLNFQNAASSISMLYKESLEQQQQRYDAGFRAGVEKGYTELVEWIVQDPRYHTRKHIRTDDLLNFIYSPQNPAIFAGKMRGTKGHEKPNPPVGLSGSTTGHHKVEDLEAFRDALSVSSLNGAMSNFCVNRSPPRLPHGSSPPRSTSRPVDLHAFVTEELRRHKRSNSTAFDEGVEGNDDGDHHHHHHNHQQPAYKRTRFSPPRK</sequence>
<keyword evidence="11" id="KW-0175">Coiled coil</keyword>
<keyword evidence="4" id="KW-1000">Mitochondrion outer membrane</keyword>
<proteinExistence type="inferred from homology"/>
<dbReference type="GO" id="GO:0005741">
    <property type="term" value="C:mitochondrial outer membrane"/>
    <property type="evidence" value="ECO:0007669"/>
    <property type="project" value="UniProtKB-SubCell"/>
</dbReference>
<evidence type="ECO:0000313" key="14">
    <source>
        <dbReference type="EMBL" id="OWA51783.1"/>
    </source>
</evidence>
<evidence type="ECO:0000256" key="1">
    <source>
        <dbReference type="ARBA" id="ARBA00004294"/>
    </source>
</evidence>
<dbReference type="InterPro" id="IPR029196">
    <property type="entry name" value="HAPSTR1-like"/>
</dbReference>
<feature type="compositionally biased region" description="Basic residues" evidence="12">
    <location>
        <begin position="770"/>
        <end position="791"/>
    </location>
</feature>
<evidence type="ECO:0000256" key="3">
    <source>
        <dbReference type="ARBA" id="ARBA00013081"/>
    </source>
</evidence>
<comment type="similarity">
    <text evidence="2">Belongs to the phosphoglycerate mutase family. BPG-dependent PGAM subfamily.</text>
</comment>
<evidence type="ECO:0000256" key="4">
    <source>
        <dbReference type="ARBA" id="ARBA00022787"/>
    </source>
</evidence>
<evidence type="ECO:0000256" key="7">
    <source>
        <dbReference type="ARBA" id="ARBA00040722"/>
    </source>
</evidence>
<dbReference type="CDD" id="cd07067">
    <property type="entry name" value="HP_PGM_like"/>
    <property type="match status" value="1"/>
</dbReference>
<comment type="subcellular location">
    <subcellularLocation>
        <location evidence="1">Mitochondrion outer membrane</location>
    </subcellularLocation>
</comment>
<dbReference type="Gene3D" id="3.40.50.1240">
    <property type="entry name" value="Phosphoglycerate mutase-like"/>
    <property type="match status" value="2"/>
</dbReference>
<evidence type="ECO:0000256" key="13">
    <source>
        <dbReference type="SAM" id="SignalP"/>
    </source>
</evidence>
<evidence type="ECO:0000256" key="12">
    <source>
        <dbReference type="SAM" id="MobiDB-lite"/>
    </source>
</evidence>
<evidence type="ECO:0000256" key="6">
    <source>
        <dbReference type="ARBA" id="ARBA00039765"/>
    </source>
</evidence>
<comment type="caution">
    <text evidence="14">The sequence shown here is derived from an EMBL/GenBank/DDBJ whole genome shotgun (WGS) entry which is preliminary data.</text>
</comment>
<dbReference type="PANTHER" id="PTHR20935">
    <property type="entry name" value="PHOSPHOGLYCERATE MUTASE-RELATED"/>
    <property type="match status" value="1"/>
</dbReference>
<dbReference type="InterPro" id="IPR013078">
    <property type="entry name" value="His_Pase_superF_clade-1"/>
</dbReference>
<dbReference type="Pfam" id="PF15251">
    <property type="entry name" value="TAPR1-like"/>
    <property type="match status" value="1"/>
</dbReference>
<dbReference type="AlphaFoldDB" id="A0A9X6RKY9"/>
<feature type="region of interest" description="Disordered" evidence="12">
    <location>
        <begin position="154"/>
        <end position="174"/>
    </location>
</feature>
<dbReference type="SUPFAM" id="SSF53254">
    <property type="entry name" value="Phosphoglycerate mutase-like"/>
    <property type="match status" value="1"/>
</dbReference>
<organism evidence="14 15">
    <name type="scientific">Hypsibius exemplaris</name>
    <name type="common">Freshwater tardigrade</name>
    <dbReference type="NCBI Taxonomy" id="2072580"/>
    <lineage>
        <taxon>Eukaryota</taxon>
        <taxon>Metazoa</taxon>
        <taxon>Ecdysozoa</taxon>
        <taxon>Tardigrada</taxon>
        <taxon>Eutardigrada</taxon>
        <taxon>Parachela</taxon>
        <taxon>Hypsibioidea</taxon>
        <taxon>Hypsibiidae</taxon>
        <taxon>Hypsibius</taxon>
    </lineage>
</organism>
<dbReference type="GO" id="GO:0090141">
    <property type="term" value="P:positive regulation of mitochondrial fission"/>
    <property type="evidence" value="ECO:0007669"/>
    <property type="project" value="TreeGrafter"/>
</dbReference>
<reference evidence="15" key="1">
    <citation type="submission" date="2017-01" db="EMBL/GenBank/DDBJ databases">
        <title>Comparative genomics of anhydrobiosis in the tardigrade Hypsibius dujardini.</title>
        <authorList>
            <person name="Yoshida Y."/>
            <person name="Koutsovoulos G."/>
            <person name="Laetsch D."/>
            <person name="Stevens L."/>
            <person name="Kumar S."/>
            <person name="Horikawa D."/>
            <person name="Ishino K."/>
            <person name="Komine S."/>
            <person name="Tomita M."/>
            <person name="Blaxter M."/>
            <person name="Arakawa K."/>
        </authorList>
    </citation>
    <scope>NUCLEOTIDE SEQUENCE [LARGE SCALE GENOMIC DNA]</scope>
    <source>
        <strain evidence="15">Z151</strain>
    </source>
</reference>
<keyword evidence="15" id="KW-1185">Reference proteome</keyword>
<evidence type="ECO:0000256" key="11">
    <source>
        <dbReference type="SAM" id="Coils"/>
    </source>
</evidence>
<evidence type="ECO:0000256" key="10">
    <source>
        <dbReference type="ARBA" id="ARBA00048336"/>
    </source>
</evidence>
<feature type="signal peptide" evidence="13">
    <location>
        <begin position="1"/>
        <end position="26"/>
    </location>
</feature>
<feature type="region of interest" description="Disordered" evidence="12">
    <location>
        <begin position="745"/>
        <end position="791"/>
    </location>
</feature>
<feature type="chain" id="PRO_5040760162" description="Serine/threonine-protein phosphatase PGAM5, mitochondrial" evidence="13">
    <location>
        <begin position="27"/>
        <end position="791"/>
    </location>
</feature>
<keyword evidence="4" id="KW-0496">Mitochondrion</keyword>
<evidence type="ECO:0000256" key="8">
    <source>
        <dbReference type="ARBA" id="ARBA00042520"/>
    </source>
</evidence>
<feature type="compositionally biased region" description="Acidic residues" evidence="12">
    <location>
        <begin position="526"/>
        <end position="536"/>
    </location>
</feature>
<feature type="region of interest" description="Disordered" evidence="12">
    <location>
        <begin position="525"/>
        <end position="557"/>
    </location>
</feature>
<dbReference type="PANTHER" id="PTHR20935:SF0">
    <property type="entry name" value="SERINE_THREONINE-PROTEIN PHOSPHATASE PGAM5, MITOCHONDRIAL"/>
    <property type="match status" value="1"/>
</dbReference>
<keyword evidence="4" id="KW-0472">Membrane</keyword>
<evidence type="ECO:0000256" key="5">
    <source>
        <dbReference type="ARBA" id="ARBA00022801"/>
    </source>
</evidence>
<evidence type="ECO:0000256" key="9">
    <source>
        <dbReference type="ARBA" id="ARBA00047761"/>
    </source>
</evidence>
<dbReference type="InterPro" id="IPR051021">
    <property type="entry name" value="Mito_Ser/Thr_phosphatase"/>
</dbReference>
<feature type="coiled-coil region" evidence="11">
    <location>
        <begin position="177"/>
        <end position="211"/>
    </location>
</feature>
<accession>A0A9X6RKY9</accession>
<dbReference type="EC" id="3.1.3.16" evidence="3"/>
<comment type="catalytic activity">
    <reaction evidence="9">
        <text>O-phospho-L-seryl-[protein] + H2O = L-seryl-[protein] + phosphate</text>
        <dbReference type="Rhea" id="RHEA:20629"/>
        <dbReference type="Rhea" id="RHEA-COMP:9863"/>
        <dbReference type="Rhea" id="RHEA-COMP:11604"/>
        <dbReference type="ChEBI" id="CHEBI:15377"/>
        <dbReference type="ChEBI" id="CHEBI:29999"/>
        <dbReference type="ChEBI" id="CHEBI:43474"/>
        <dbReference type="ChEBI" id="CHEBI:83421"/>
        <dbReference type="EC" id="3.1.3.16"/>
    </reaction>
</comment>